<reference evidence="2 3" key="1">
    <citation type="submission" date="2018-01" db="EMBL/GenBank/DDBJ databases">
        <title>Metagenomic assembled genomes from two thermal pools in the Uzon Caldera, Kamchatka, Russia.</title>
        <authorList>
            <person name="Wilkins L."/>
            <person name="Ettinger C."/>
        </authorList>
    </citation>
    <scope>NUCLEOTIDE SEQUENCE [LARGE SCALE GENOMIC DNA]</scope>
    <source>
        <strain evidence="2">ZAV-08</strain>
    </source>
</reference>
<proteinExistence type="predicted"/>
<keyword evidence="1" id="KW-1133">Transmembrane helix</keyword>
<keyword evidence="1" id="KW-0472">Membrane</keyword>
<protein>
    <submittedName>
        <fullName evidence="2">Uncharacterized protein</fullName>
    </submittedName>
</protein>
<keyword evidence="1" id="KW-0812">Transmembrane</keyword>
<evidence type="ECO:0000313" key="2">
    <source>
        <dbReference type="EMBL" id="PMP68662.1"/>
    </source>
</evidence>
<evidence type="ECO:0000313" key="3">
    <source>
        <dbReference type="Proteomes" id="UP000235460"/>
    </source>
</evidence>
<dbReference type="Proteomes" id="UP000235460">
    <property type="component" value="Unassembled WGS sequence"/>
</dbReference>
<dbReference type="EMBL" id="PNIK01000018">
    <property type="protein sequence ID" value="PMP68662.1"/>
    <property type="molecule type" value="Genomic_DNA"/>
</dbReference>
<feature type="transmembrane region" description="Helical" evidence="1">
    <location>
        <begin position="6"/>
        <end position="22"/>
    </location>
</feature>
<comment type="caution">
    <text evidence="2">The sequence shown here is derived from an EMBL/GenBank/DDBJ whole genome shotgun (WGS) entry which is preliminary data.</text>
</comment>
<evidence type="ECO:0000256" key="1">
    <source>
        <dbReference type="SAM" id="Phobius"/>
    </source>
</evidence>
<sequence>MKSLKILTYLLILIPFLMFFNLKSSYGKDVDMGFSIDNGKISHFYLSIGDYYRVPVEKIIIIKKRYPFIIEEEIPIIFFISEYRGIDPDVIISLRSRGYSWYNIMIHFGLYPERIFERYIIYGPPYGKAWGYYKPYKKKKVIVFRDRDIIELANIKFLTEYYHEKPEVIIEYKKKYPKYIEINEIFFEKYKKNTKENKKPSF</sequence>
<name>A0A2N7PPX3_9BACT</name>
<gene>
    <name evidence="2" type="ORF">C0190_01275</name>
</gene>
<organism evidence="2 3">
    <name type="scientific">Thermodesulfobacterium geofontis</name>
    <dbReference type="NCBI Taxonomy" id="1295609"/>
    <lineage>
        <taxon>Bacteria</taxon>
        <taxon>Pseudomonadati</taxon>
        <taxon>Thermodesulfobacteriota</taxon>
        <taxon>Thermodesulfobacteria</taxon>
        <taxon>Thermodesulfobacteriales</taxon>
        <taxon>Thermodesulfobacteriaceae</taxon>
        <taxon>Thermodesulfobacterium</taxon>
    </lineage>
</organism>
<dbReference type="AlphaFoldDB" id="A0A2N7PPX3"/>
<accession>A0A2N7PPX3</accession>